<dbReference type="AlphaFoldDB" id="A0A251X6W3"/>
<feature type="site" description="Interaction with DNA" evidence="7">
    <location>
        <position position="79"/>
    </location>
</feature>
<organism evidence="10 11">
    <name type="scientific">Thioflexithrix psekupsensis</name>
    <dbReference type="NCBI Taxonomy" id="1570016"/>
    <lineage>
        <taxon>Bacteria</taxon>
        <taxon>Pseudomonadati</taxon>
        <taxon>Pseudomonadota</taxon>
        <taxon>Gammaproteobacteria</taxon>
        <taxon>Thiotrichales</taxon>
        <taxon>Thioflexithrix</taxon>
    </lineage>
</organism>
<comment type="function">
    <text evidence="7">Topoisomerase IV is essential for chromosome segregation. It relaxes supercoiled DNA. Performs the decatenation events required during the replication of a circular DNA molecule.</text>
</comment>
<dbReference type="OrthoDB" id="9806486at2"/>
<dbReference type="GO" id="GO:0019897">
    <property type="term" value="C:extrinsic component of plasma membrane"/>
    <property type="evidence" value="ECO:0007669"/>
    <property type="project" value="UniProtKB-UniRule"/>
</dbReference>
<dbReference type="InterPro" id="IPR013757">
    <property type="entry name" value="Topo_IIA_A_a_sf"/>
</dbReference>
<dbReference type="InterPro" id="IPR005742">
    <property type="entry name" value="TopoIV_A_Gneg"/>
</dbReference>
<evidence type="ECO:0000259" key="9">
    <source>
        <dbReference type="PROSITE" id="PS52040"/>
    </source>
</evidence>
<evidence type="ECO:0000256" key="6">
    <source>
        <dbReference type="ARBA" id="ARBA00023235"/>
    </source>
</evidence>
<dbReference type="NCBIfam" id="NF004044">
    <property type="entry name" value="PRK05561.1"/>
    <property type="match status" value="1"/>
</dbReference>
<dbReference type="GO" id="GO:0007059">
    <property type="term" value="P:chromosome segregation"/>
    <property type="evidence" value="ECO:0007669"/>
    <property type="project" value="UniProtKB-UniRule"/>
</dbReference>
<dbReference type="GO" id="GO:0005524">
    <property type="term" value="F:ATP binding"/>
    <property type="evidence" value="ECO:0007669"/>
    <property type="project" value="InterPro"/>
</dbReference>
<feature type="active site" description="O-(5'-phospho-DNA)-tyrosine intermediate" evidence="7 8">
    <location>
        <position position="124"/>
    </location>
</feature>
<dbReference type="CDD" id="cd00187">
    <property type="entry name" value="TOP4c"/>
    <property type="match status" value="1"/>
</dbReference>
<dbReference type="GO" id="GO:0003918">
    <property type="term" value="F:DNA topoisomerase type II (double strand cut, ATP-hydrolyzing) activity"/>
    <property type="evidence" value="ECO:0007669"/>
    <property type="project" value="UniProtKB-UniRule"/>
</dbReference>
<keyword evidence="2 7" id="KW-1003">Cell membrane</keyword>
<dbReference type="InterPro" id="IPR035516">
    <property type="entry name" value="Gyrase/topoIV_suA_C"/>
</dbReference>
<sequence length="753" mass="84600">MQLELEHDIERQPLHHFTEQAYLDYAMYVILDRALPHIGDGLKPVQRRIVYAMSELGLSASNKYKKSARTIGDVLGKYHPHGDSACYEAMVLMAQPFSYRYPLVDGQGNWGSLDDPKSFAAMRYTEARLSPFSQLLLDELEQGTVDWGANFDGTLSEPLVLPARLPNILLNGASGIAVGMATDIPPHHLNEVVEACIYLLQHPEASVSDLCQILRAPDFPTEAEIITPAEDIEKIYHTGHGSIRMRALYLSENNDIIITALPYQTSGAKVITQIAAQMTAKKLPMVEDVRDESDHENPVRLVLELRSNKVEIDSLMAHLFATTDLERSYRVNLNIIGLDGRPQVKNLQQLLSEWLVFRRETVKRRLSYRLDKITKRLHILQGLLIAYLNIDAVIAIIREADKPKMELMARFHLSEIQADAILELRLRQLAKLEETQLRTEQDQLTQESETLTAILHSDHRLRDLIIDELRQDAKTFGDARRSPLVKRQQAQVLDSQSLTPAEPITVILSNKGWVRAAKGHDIDPNNVNYRAGDGLSHAARGYSNQQAIFLDDSGRAYSTLANLLPSARGLGEPLTSRFTLPANRQFLYVLLSDANSDWLLASSSGFGFMINTADLLSKNKAGKAIFNLPEDSHLWPPLLLTPQMTHYLVITSAGYMSIVALDELPLLPKGKGVKLLNIPSKNAEEYVAILKAFPLTHIEQIILHSEHRHLTLKVDEIKSFTSKREQRGHKLPRGFQHINRVEIVPITTAHVTG</sequence>
<dbReference type="Gene3D" id="3.30.1360.40">
    <property type="match status" value="1"/>
</dbReference>
<dbReference type="InterPro" id="IPR013758">
    <property type="entry name" value="Topo_IIA_A/C_ab"/>
</dbReference>
<feature type="site" description="Interaction with DNA" evidence="7">
    <location>
        <position position="81"/>
    </location>
</feature>
<keyword evidence="5 7" id="KW-0472">Membrane</keyword>
<dbReference type="Gene3D" id="3.90.199.10">
    <property type="entry name" value="Topoisomerase II, domain 5"/>
    <property type="match status" value="1"/>
</dbReference>
<keyword evidence="6 7" id="KW-0413">Isomerase</keyword>
<protein>
    <recommendedName>
        <fullName evidence="7">DNA topoisomerase 4 subunit A</fullName>
        <ecNumber evidence="7">5.6.2.2</ecNumber>
    </recommendedName>
    <alternativeName>
        <fullName evidence="7">Topoisomerase IV subunit A</fullName>
    </alternativeName>
</protein>
<dbReference type="GO" id="GO:0006265">
    <property type="term" value="P:DNA topological change"/>
    <property type="evidence" value="ECO:0007669"/>
    <property type="project" value="UniProtKB-UniRule"/>
</dbReference>
<dbReference type="Pfam" id="PF03989">
    <property type="entry name" value="DNA_gyraseA_C"/>
    <property type="match status" value="2"/>
</dbReference>
<feature type="domain" description="Topo IIA-type catalytic" evidence="9">
    <location>
        <begin position="35"/>
        <end position="498"/>
    </location>
</feature>
<dbReference type="GO" id="GO:0005694">
    <property type="term" value="C:chromosome"/>
    <property type="evidence" value="ECO:0007669"/>
    <property type="project" value="InterPro"/>
</dbReference>
<dbReference type="Proteomes" id="UP000194798">
    <property type="component" value="Unassembled WGS sequence"/>
</dbReference>
<evidence type="ECO:0000313" key="11">
    <source>
        <dbReference type="Proteomes" id="UP000194798"/>
    </source>
</evidence>
<dbReference type="PANTHER" id="PTHR43493">
    <property type="entry name" value="DNA GYRASE/TOPOISOMERASE SUBUNIT A"/>
    <property type="match status" value="1"/>
</dbReference>
<dbReference type="InterPro" id="IPR006691">
    <property type="entry name" value="GyrA/parC_rep"/>
</dbReference>
<dbReference type="GO" id="GO:0009330">
    <property type="term" value="C:DNA topoisomerase type II (double strand cut, ATP-hydrolyzing) complex"/>
    <property type="evidence" value="ECO:0007669"/>
    <property type="project" value="TreeGrafter"/>
</dbReference>
<dbReference type="InterPro" id="IPR050220">
    <property type="entry name" value="Type_II_DNA_Topoisomerases"/>
</dbReference>
<dbReference type="Gene3D" id="2.120.10.90">
    <property type="entry name" value="DNA gyrase/topoisomerase IV, subunit A, C-terminal"/>
    <property type="match status" value="1"/>
</dbReference>
<evidence type="ECO:0000313" key="10">
    <source>
        <dbReference type="EMBL" id="OUD13337.1"/>
    </source>
</evidence>
<dbReference type="RefSeq" id="WP_086488788.1">
    <property type="nucleotide sequence ID" value="NZ_MSLT01000018.1"/>
</dbReference>
<evidence type="ECO:0000256" key="1">
    <source>
        <dbReference type="ARBA" id="ARBA00000185"/>
    </source>
</evidence>
<accession>A0A251X6W3</accession>
<dbReference type="PANTHER" id="PTHR43493:SF1">
    <property type="entry name" value="DNA TOPOISOMERASE 4 SUBUNIT A"/>
    <property type="match status" value="1"/>
</dbReference>
<keyword evidence="4 7" id="KW-0238">DNA-binding</keyword>
<proteinExistence type="inferred from homology"/>
<evidence type="ECO:0000256" key="2">
    <source>
        <dbReference type="ARBA" id="ARBA00022475"/>
    </source>
</evidence>
<comment type="subunit">
    <text evidence="7">Heterotetramer composed of ParC and ParE.</text>
</comment>
<dbReference type="EMBL" id="MSLT01000018">
    <property type="protein sequence ID" value="OUD13337.1"/>
    <property type="molecule type" value="Genomic_DNA"/>
</dbReference>
<keyword evidence="11" id="KW-1185">Reference proteome</keyword>
<dbReference type="SUPFAM" id="SSF101904">
    <property type="entry name" value="GyrA/ParC C-terminal domain-like"/>
    <property type="match status" value="1"/>
</dbReference>
<dbReference type="SUPFAM" id="SSF56719">
    <property type="entry name" value="Type II DNA topoisomerase"/>
    <property type="match status" value="1"/>
</dbReference>
<feature type="site" description="Transition state stabilizer" evidence="7">
    <location>
        <position position="123"/>
    </location>
</feature>
<dbReference type="GO" id="GO:0003677">
    <property type="term" value="F:DNA binding"/>
    <property type="evidence" value="ECO:0007669"/>
    <property type="project" value="UniProtKB-UniRule"/>
</dbReference>
<evidence type="ECO:0000256" key="3">
    <source>
        <dbReference type="ARBA" id="ARBA00023029"/>
    </source>
</evidence>
<dbReference type="EC" id="5.6.2.2" evidence="7"/>
<dbReference type="InterPro" id="IPR002205">
    <property type="entry name" value="Topo_IIA_dom_A"/>
</dbReference>
<dbReference type="Pfam" id="PF00521">
    <property type="entry name" value="DNA_topoisoIV"/>
    <property type="match status" value="1"/>
</dbReference>
<dbReference type="FunFam" id="1.10.268.10:FF:000001">
    <property type="entry name" value="DNA gyrase subunit A"/>
    <property type="match status" value="1"/>
</dbReference>
<comment type="caution">
    <text evidence="10">The sequence shown here is derived from an EMBL/GenBank/DDBJ whole genome shotgun (WGS) entry which is preliminary data.</text>
</comment>
<comment type="catalytic activity">
    <reaction evidence="1 7 8">
        <text>ATP-dependent breakage, passage and rejoining of double-stranded DNA.</text>
        <dbReference type="EC" id="5.6.2.2"/>
    </reaction>
</comment>
<dbReference type="Gene3D" id="1.10.268.10">
    <property type="entry name" value="Topoisomerase, domain 3"/>
    <property type="match status" value="1"/>
</dbReference>
<dbReference type="PROSITE" id="PS52040">
    <property type="entry name" value="TOPO_IIA"/>
    <property type="match status" value="1"/>
</dbReference>
<gene>
    <name evidence="7" type="primary">parC</name>
    <name evidence="10" type="ORF">TPSD3_12000</name>
</gene>
<evidence type="ECO:0000256" key="7">
    <source>
        <dbReference type="HAMAP-Rule" id="MF_00936"/>
    </source>
</evidence>
<dbReference type="SMART" id="SM00434">
    <property type="entry name" value="TOP4c"/>
    <property type="match status" value="1"/>
</dbReference>
<name>A0A251X6W3_9GAMM</name>
<evidence type="ECO:0000256" key="8">
    <source>
        <dbReference type="PROSITE-ProRule" id="PRU01384"/>
    </source>
</evidence>
<reference evidence="10 11" key="1">
    <citation type="submission" date="2016-12" db="EMBL/GenBank/DDBJ databases">
        <title>Thioflexothrix psekupsii D3 genome sequencing and assembly.</title>
        <authorList>
            <person name="Fomenkov A."/>
            <person name="Vincze T."/>
            <person name="Grabovich M."/>
            <person name="Anton B.P."/>
            <person name="Dubinina G."/>
            <person name="Orlova M."/>
            <person name="Belousova E."/>
            <person name="Roberts R.J."/>
        </authorList>
    </citation>
    <scope>NUCLEOTIDE SEQUENCE [LARGE SCALE GENOMIC DNA]</scope>
    <source>
        <strain evidence="10">D3</strain>
    </source>
</reference>
<comment type="similarity">
    <text evidence="7">Belongs to the type II topoisomerase GyrA/ParC subunit family. ParC type 1 subfamily.</text>
</comment>
<dbReference type="GO" id="GO:0005737">
    <property type="term" value="C:cytoplasm"/>
    <property type="evidence" value="ECO:0007669"/>
    <property type="project" value="TreeGrafter"/>
</dbReference>
<feature type="site" description="Interaction with DNA" evidence="7">
    <location>
        <position position="43"/>
    </location>
</feature>
<dbReference type="NCBIfam" id="TIGR01062">
    <property type="entry name" value="parC_Gneg"/>
    <property type="match status" value="1"/>
</dbReference>
<dbReference type="HAMAP" id="MF_00936">
    <property type="entry name" value="ParC_type1"/>
    <property type="match status" value="1"/>
</dbReference>
<comment type="subcellular location">
    <subcellularLocation>
        <location evidence="7">Cell membrane</location>
        <topology evidence="7">Peripheral membrane protein</topology>
    </subcellularLocation>
</comment>
<keyword evidence="3 7" id="KW-0799">Topoisomerase</keyword>
<evidence type="ECO:0000256" key="5">
    <source>
        <dbReference type="ARBA" id="ARBA00023136"/>
    </source>
</evidence>
<evidence type="ECO:0000256" key="4">
    <source>
        <dbReference type="ARBA" id="ARBA00023125"/>
    </source>
</evidence>
<dbReference type="InterPro" id="IPR013760">
    <property type="entry name" value="Topo_IIA-like_dom_sf"/>
</dbReference>